<evidence type="ECO:0000313" key="1">
    <source>
        <dbReference type="EMBL" id="CDG95617.1"/>
    </source>
</evidence>
<reference evidence="1" key="1">
    <citation type="submission" date="2013-07" db="EMBL/GenBank/DDBJ databases">
        <title>Sub-species coevolution in mutualistic symbiosis.</title>
        <authorList>
            <person name="Murfin K."/>
            <person name="Klassen J."/>
            <person name="Lee M."/>
            <person name="Forst S."/>
            <person name="Stock P."/>
            <person name="Goodrich-Blair H."/>
        </authorList>
    </citation>
    <scope>NUCLEOTIDE SEQUENCE [LARGE SCALE GENOMIC DNA]</scope>
    <source>
        <strain evidence="1">Puntauvense</strain>
    </source>
</reference>
<accession>A0A077NBL0</accession>
<organism evidence="1">
    <name type="scientific">Xenorhabdus bovienii str. puntauvense</name>
    <dbReference type="NCBI Taxonomy" id="1398201"/>
    <lineage>
        <taxon>Bacteria</taxon>
        <taxon>Pseudomonadati</taxon>
        <taxon>Pseudomonadota</taxon>
        <taxon>Gammaproteobacteria</taxon>
        <taxon>Enterobacterales</taxon>
        <taxon>Morganellaceae</taxon>
        <taxon>Xenorhabdus</taxon>
    </lineage>
</organism>
<dbReference type="HOGENOM" id="CLU_2978238_0_0_6"/>
<name>A0A077NBL0_XENBV</name>
<dbReference type="AlphaFoldDB" id="A0A077NBL0"/>
<dbReference type="EMBL" id="CBSW010000052">
    <property type="protein sequence ID" value="CDG95617.1"/>
    <property type="molecule type" value="Genomic_DNA"/>
</dbReference>
<proteinExistence type="predicted"/>
<comment type="caution">
    <text evidence="1">The sequence shown here is derived from an EMBL/GenBank/DDBJ whole genome shotgun (WGS) entry which is preliminary data.</text>
</comment>
<gene>
    <name evidence="1" type="ORF">XBP1_1450020</name>
</gene>
<protein>
    <submittedName>
        <fullName evidence="1">Uncharacterized protein</fullName>
    </submittedName>
</protein>
<sequence length="58" mass="6737">MQINTLYATLKDIHIIRLLDTNVAYIEIAIILIHVPHKIEQVAHSYELKAKIGLRTTW</sequence>
<dbReference type="Proteomes" id="UP000028511">
    <property type="component" value="Unassembled WGS sequence"/>
</dbReference>